<sequence length="265" mass="31472">MTDLDKILLVAIVSSLICIFSLKLIYTFLYSRYQIMEINSPDSNISTSKIEEIIQNLKTYLKATDLNIEYANKDSYQRIYQMLNKRQKTIQIPKWFMPSVGYELDYIIASIWYNVKLYQKDKYIKKFNFISVIMPLFLSIIYYLFVFLSFLLYLINYFIFTNPVDLIANPIMNFLISYPIIQIICITSFLVLLINIFYVNRLKSILEAKFEIEIIAFVDQYCTSYKHDISAARVYSNNIQRINLKIFRFNSKTSNMKFLGPFTFL</sequence>
<keyword evidence="1" id="KW-1133">Transmembrane helix</keyword>
<evidence type="ECO:0000313" key="2">
    <source>
        <dbReference type="EMBL" id="ASP28580.1"/>
    </source>
</evidence>
<organism evidence="2 3">
    <name type="scientific">Spiroplasma corruscae</name>
    <dbReference type="NCBI Taxonomy" id="216934"/>
    <lineage>
        <taxon>Bacteria</taxon>
        <taxon>Bacillati</taxon>
        <taxon>Mycoplasmatota</taxon>
        <taxon>Mollicutes</taxon>
        <taxon>Entomoplasmatales</taxon>
        <taxon>Spiroplasmataceae</taxon>
        <taxon>Spiroplasma</taxon>
    </lineage>
</organism>
<accession>A0A222EPW7</accession>
<keyword evidence="3" id="KW-1185">Reference proteome</keyword>
<dbReference type="EMBL" id="CP022535">
    <property type="protein sequence ID" value="ASP28580.1"/>
    <property type="molecule type" value="Genomic_DNA"/>
</dbReference>
<feature type="transmembrane region" description="Helical" evidence="1">
    <location>
        <begin position="127"/>
        <end position="155"/>
    </location>
</feature>
<keyword evidence="1" id="KW-0472">Membrane</keyword>
<dbReference type="AlphaFoldDB" id="A0A222EPW7"/>
<feature type="transmembrane region" description="Helical" evidence="1">
    <location>
        <begin position="95"/>
        <end position="115"/>
    </location>
</feature>
<dbReference type="KEGG" id="scou:SCORR_v1c08080"/>
<evidence type="ECO:0000256" key="1">
    <source>
        <dbReference type="SAM" id="Phobius"/>
    </source>
</evidence>
<reference evidence="2 3" key="1">
    <citation type="submission" date="2017-07" db="EMBL/GenBank/DDBJ databases">
        <title>Complete genome sequence of Spiroplasma corruscae EC-1 (DSM 19793).</title>
        <authorList>
            <person name="Tsai Y.-M."/>
            <person name="Lo W.-S."/>
            <person name="Kuo C.-H."/>
        </authorList>
    </citation>
    <scope>NUCLEOTIDE SEQUENCE [LARGE SCALE GENOMIC DNA]</scope>
    <source>
        <strain evidence="2 3">EC-1</strain>
    </source>
</reference>
<keyword evidence="1 2" id="KW-0812">Transmembrane</keyword>
<feature type="transmembrane region" description="Helical" evidence="1">
    <location>
        <begin position="175"/>
        <end position="199"/>
    </location>
</feature>
<protein>
    <submittedName>
        <fullName evidence="2">Transmembrane protein</fullName>
    </submittedName>
</protein>
<proteinExistence type="predicted"/>
<feature type="transmembrane region" description="Helical" evidence="1">
    <location>
        <begin position="7"/>
        <end position="29"/>
    </location>
</feature>
<gene>
    <name evidence="2" type="ORF">SCORR_v1c08080</name>
</gene>
<evidence type="ECO:0000313" key="3">
    <source>
        <dbReference type="Proteomes" id="UP000203229"/>
    </source>
</evidence>
<dbReference type="Proteomes" id="UP000203229">
    <property type="component" value="Chromosome"/>
</dbReference>
<dbReference type="RefSeq" id="WP_094049450.1">
    <property type="nucleotide sequence ID" value="NZ_CP022535.1"/>
</dbReference>
<name>A0A222EPW7_9MOLU</name>
<dbReference type="OrthoDB" id="391715at2"/>